<accession>A0A0S4QTD3</accession>
<dbReference type="InterPro" id="IPR050519">
    <property type="entry name" value="Glycosyltransf_28_UgtP"/>
</dbReference>
<proteinExistence type="predicted"/>
<protein>
    <submittedName>
        <fullName evidence="1">UDP-N-acetylglucosamine:LPS N-acetylglucosamine transferase</fullName>
    </submittedName>
</protein>
<dbReference type="RefSeq" id="WP_006544133.1">
    <property type="nucleotide sequence ID" value="NZ_FAOZ01000024.1"/>
</dbReference>
<organism evidence="1 2">
    <name type="scientific">Parafrankia irregularis</name>
    <dbReference type="NCBI Taxonomy" id="795642"/>
    <lineage>
        <taxon>Bacteria</taxon>
        <taxon>Bacillati</taxon>
        <taxon>Actinomycetota</taxon>
        <taxon>Actinomycetes</taxon>
        <taxon>Frankiales</taxon>
        <taxon>Frankiaceae</taxon>
        <taxon>Parafrankia</taxon>
    </lineage>
</organism>
<sequence length="385" mass="41245">MDEISGTVNETLAESGAESRRGNVLLLSGSLGMGHDVMAEACTTSLERRGFTTRTADSLRMTDGRNGALGQNVFRGLIAIPGVYDALHFSQLRTGGRVARAIEQTSSRFLVPRLREDLQAQPVDMVISIFASAAAAVSRLKPEFPGLVTAVFSSDCCVHRIWVQENTDLFLVTSQTAARYVRRFSPQARVAVVPTPVRTPFYDPPTQEEARGSLGIPLESRCVLLMSGSWGLGPLVEAAEALAAAGVWVLAVAGRNEKLAGQLAALAERDHRVIPFGFTNRIPELMAASNLVVTSSGDTCSEARVIGRDLLLMDVVPGHGRDNLQKELDRGHAEVTSTDSLSLTRSALACLDRVKPPSERVVGTPQAWEQAFGAALAQVGLGANW</sequence>
<dbReference type="Gene3D" id="3.40.50.2000">
    <property type="entry name" value="Glycogen Phosphorylase B"/>
    <property type="match status" value="1"/>
</dbReference>
<gene>
    <name evidence="1" type="ORF">Ga0074812_12428</name>
</gene>
<evidence type="ECO:0000313" key="1">
    <source>
        <dbReference type="EMBL" id="CUU59003.1"/>
    </source>
</evidence>
<dbReference type="EMBL" id="FAOZ01000024">
    <property type="protein sequence ID" value="CUU59003.1"/>
    <property type="molecule type" value="Genomic_DNA"/>
</dbReference>
<dbReference type="AlphaFoldDB" id="A0A0S4QTD3"/>
<evidence type="ECO:0000313" key="2">
    <source>
        <dbReference type="Proteomes" id="UP000198802"/>
    </source>
</evidence>
<name>A0A0S4QTD3_9ACTN</name>
<dbReference type="Proteomes" id="UP000198802">
    <property type="component" value="Unassembled WGS sequence"/>
</dbReference>
<reference evidence="2" key="1">
    <citation type="submission" date="2015-11" db="EMBL/GenBank/DDBJ databases">
        <authorList>
            <person name="Varghese N."/>
        </authorList>
    </citation>
    <scope>NUCLEOTIDE SEQUENCE [LARGE SCALE GENOMIC DNA]</scope>
    <source>
        <strain evidence="2">DSM 45899</strain>
    </source>
</reference>
<keyword evidence="2" id="KW-1185">Reference proteome</keyword>
<dbReference type="GO" id="GO:0016740">
    <property type="term" value="F:transferase activity"/>
    <property type="evidence" value="ECO:0007669"/>
    <property type="project" value="UniProtKB-KW"/>
</dbReference>
<dbReference type="PANTHER" id="PTHR43025">
    <property type="entry name" value="MONOGALACTOSYLDIACYLGLYCEROL SYNTHASE"/>
    <property type="match status" value="1"/>
</dbReference>
<dbReference type="PANTHER" id="PTHR43025:SF3">
    <property type="entry name" value="MONOGALACTOSYLDIACYLGLYCEROL SYNTHASE 1, CHLOROPLASTIC"/>
    <property type="match status" value="1"/>
</dbReference>
<keyword evidence="1" id="KW-0808">Transferase</keyword>
<dbReference type="SUPFAM" id="SSF53756">
    <property type="entry name" value="UDP-Glycosyltransferase/glycogen phosphorylase"/>
    <property type="match status" value="1"/>
</dbReference>